<dbReference type="RefSeq" id="XP_001184407.2">
    <property type="nucleotide sequence ID" value="XM_001184407.4"/>
</dbReference>
<name>A0A7M7G3T6_STRPU</name>
<dbReference type="GO" id="GO:0090160">
    <property type="term" value="P:Golgi to lysosome transport"/>
    <property type="evidence" value="ECO:0000318"/>
    <property type="project" value="GO_Central"/>
</dbReference>
<dbReference type="Proteomes" id="UP000007110">
    <property type="component" value="Unassembled WGS sequence"/>
</dbReference>
<dbReference type="PANTHER" id="PTHR35072">
    <property type="entry name" value="COILED-COIL DOMAIN-CONTAINING PROTEIN 91"/>
    <property type="match status" value="1"/>
</dbReference>
<feature type="compositionally biased region" description="Low complexity" evidence="1">
    <location>
        <begin position="110"/>
        <end position="126"/>
    </location>
</feature>
<sequence length="569" mass="62479">MADNWASFPAGDTPAEGNADAPQGAVGGGGGGGGEEDWDDFGGFEGATPVPPELSQQSPGPGVEASPSPWAAFSMGAACQPDLVIAQSRPTQPQPDIDPTFADPVPPPELASQAEASLQAQQQALQNGTPAAEAVSVEGAPFNEPRERPLGRGGANILEGIDVSLDDEEEVARPSDMMAPHENGRISESEAAAALDGPHGAPAPVPQVPAQVPEGLDLNAGARRAEVELTERVVQMEQSLSVAERETLRLQRDKEELQRKIGELEQEVEGQRLESEQQQSRYREVQARHERELEEMRQAGHQALAVIVEEYKELCKCAVAEQQELSEKQLQMAVSKEMEKCQELLQEQHQRFATALEDERSKSERRSEEALEAQVETQRTHIAECLREEQERSRAEVNKLLKEAQAESQTAMAAALGVETTKYSGMIEDKLEEVRQRNEEQQKKQRETIEKALTEERLKSREALQKSLEEERGHHQEAIKRVVEQTRDDSIQYCRDQQKADDSLRQRSFITMDLFLESMRKQLQVLREQGTSELGKNHPSSSSSSSSQSSSSGHQGQGSNSNGATNSSS</sequence>
<feature type="region of interest" description="Disordered" evidence="1">
    <location>
        <begin position="526"/>
        <end position="569"/>
    </location>
</feature>
<feature type="region of interest" description="Disordered" evidence="1">
    <location>
        <begin position="1"/>
        <end position="159"/>
    </location>
</feature>
<dbReference type="InParanoid" id="A0A7M7G3T6"/>
<protein>
    <submittedName>
        <fullName evidence="2">Uncharacterized protein</fullName>
    </submittedName>
</protein>
<dbReference type="OMA" id="CAQNRFP"/>
<dbReference type="CTD" id="55297"/>
<dbReference type="PANTHER" id="PTHR35072:SF1">
    <property type="entry name" value="COILED-COIL DOMAIN-CONTAINING PROTEIN 91"/>
    <property type="match status" value="1"/>
</dbReference>
<dbReference type="InterPro" id="IPR034592">
    <property type="entry name" value="CCDC91"/>
</dbReference>
<feature type="region of interest" description="Disordered" evidence="1">
    <location>
        <begin position="435"/>
        <end position="487"/>
    </location>
</feature>
<dbReference type="KEGG" id="spu:754098"/>
<feature type="compositionally biased region" description="Low complexity" evidence="1">
    <location>
        <begin position="540"/>
        <end position="569"/>
    </location>
</feature>
<accession>A0A7M7G3T6</accession>
<organism evidence="2 3">
    <name type="scientific">Strongylocentrotus purpuratus</name>
    <name type="common">Purple sea urchin</name>
    <dbReference type="NCBI Taxonomy" id="7668"/>
    <lineage>
        <taxon>Eukaryota</taxon>
        <taxon>Metazoa</taxon>
        <taxon>Echinodermata</taxon>
        <taxon>Eleutherozoa</taxon>
        <taxon>Echinozoa</taxon>
        <taxon>Echinoidea</taxon>
        <taxon>Euechinoidea</taxon>
        <taxon>Echinacea</taxon>
        <taxon>Camarodonta</taxon>
        <taxon>Echinidea</taxon>
        <taxon>Strongylocentrotidae</taxon>
        <taxon>Strongylocentrotus</taxon>
    </lineage>
</organism>
<keyword evidence="3" id="KW-1185">Reference proteome</keyword>
<proteinExistence type="predicted"/>
<dbReference type="GeneID" id="754098"/>
<dbReference type="OrthoDB" id="6146069at2759"/>
<feature type="region of interest" description="Disordered" evidence="1">
    <location>
        <begin position="177"/>
        <end position="212"/>
    </location>
</feature>
<reference evidence="2" key="2">
    <citation type="submission" date="2021-01" db="UniProtKB">
        <authorList>
            <consortium name="EnsemblMetazoa"/>
        </authorList>
    </citation>
    <scope>IDENTIFICATION</scope>
</reference>
<evidence type="ECO:0000313" key="2">
    <source>
        <dbReference type="EnsemblMetazoa" id="XP_001184407"/>
    </source>
</evidence>
<reference evidence="3" key="1">
    <citation type="submission" date="2015-02" db="EMBL/GenBank/DDBJ databases">
        <title>Genome sequencing for Strongylocentrotus purpuratus.</title>
        <authorList>
            <person name="Murali S."/>
            <person name="Liu Y."/>
            <person name="Vee V."/>
            <person name="English A."/>
            <person name="Wang M."/>
            <person name="Skinner E."/>
            <person name="Han Y."/>
            <person name="Muzny D.M."/>
            <person name="Worley K.C."/>
            <person name="Gibbs R.A."/>
        </authorList>
    </citation>
    <scope>NUCLEOTIDE SEQUENCE</scope>
</reference>
<evidence type="ECO:0000313" key="3">
    <source>
        <dbReference type="Proteomes" id="UP000007110"/>
    </source>
</evidence>
<dbReference type="GO" id="GO:0005829">
    <property type="term" value="C:cytosol"/>
    <property type="evidence" value="ECO:0007669"/>
    <property type="project" value="GOC"/>
</dbReference>
<dbReference type="AlphaFoldDB" id="A0A7M7G3T6"/>
<dbReference type="EnsemblMetazoa" id="XM_001184407">
    <property type="protein sequence ID" value="XP_001184407"/>
    <property type="gene ID" value="LOC754098"/>
</dbReference>
<dbReference type="GO" id="GO:0005802">
    <property type="term" value="C:trans-Golgi network"/>
    <property type="evidence" value="ECO:0000318"/>
    <property type="project" value="GO_Central"/>
</dbReference>
<evidence type="ECO:0000256" key="1">
    <source>
        <dbReference type="SAM" id="MobiDB-lite"/>
    </source>
</evidence>